<sequence length="369" mass="39736">MAKQLASVLSYASWFRSARLGMSSFELLARGSGCFVHGDSEGASFAHAVVSAHVAAPQRFRHYFPQGWLQYVRDIDCRHVLEFRTLDGALRLAWPVHRIGPGGATLDRDVPAALEDADASLRIRNTHLLPSSTCVPATSAGAHQSGIAGAPSIAPVEVLVMATHQRTSADLQLPREHAPGDPSMVVFHPAGHDVAMLRIRDPQAMIASLGAEPHSYGMRISTEQCASPAPGVQVQLSGWEQSQGQGPEELDAFGKAALYYTERRAVLCDLHPSLRISTHLGEACAGRHMIESNERLEWGLCGAPVVEVSTLSSKAAANAEDADPRLIGILEGRCKWSSSHKADTDLGRFGILICARHIRALLLATRSRA</sequence>
<accession>M1VH19</accession>
<dbReference type="AlphaFoldDB" id="M1VH19"/>
<dbReference type="OrthoDB" id="10448245at2759"/>
<gene>
    <name evidence="1" type="ORF">CYME_CMR354C</name>
</gene>
<reference evidence="1 2" key="1">
    <citation type="journal article" date="2004" name="Nature">
        <title>Genome sequence of the ultrasmall unicellular red alga Cyanidioschyzon merolae 10D.</title>
        <authorList>
            <person name="Matsuzaki M."/>
            <person name="Misumi O."/>
            <person name="Shin-i T."/>
            <person name="Maruyama S."/>
            <person name="Takahara M."/>
            <person name="Miyagishima S."/>
            <person name="Mori T."/>
            <person name="Nishida K."/>
            <person name="Yagisawa F."/>
            <person name="Nishida K."/>
            <person name="Yoshida Y."/>
            <person name="Nishimura Y."/>
            <person name="Nakao S."/>
            <person name="Kobayashi T."/>
            <person name="Momoyama Y."/>
            <person name="Higashiyama T."/>
            <person name="Minoda A."/>
            <person name="Sano M."/>
            <person name="Nomoto H."/>
            <person name="Oishi K."/>
            <person name="Hayashi H."/>
            <person name="Ohta F."/>
            <person name="Nishizaka S."/>
            <person name="Haga S."/>
            <person name="Miura S."/>
            <person name="Morishita T."/>
            <person name="Kabeya Y."/>
            <person name="Terasawa K."/>
            <person name="Suzuki Y."/>
            <person name="Ishii Y."/>
            <person name="Asakawa S."/>
            <person name="Takano H."/>
            <person name="Ohta N."/>
            <person name="Kuroiwa H."/>
            <person name="Tanaka K."/>
            <person name="Shimizu N."/>
            <person name="Sugano S."/>
            <person name="Sato N."/>
            <person name="Nozaki H."/>
            <person name="Ogasawara N."/>
            <person name="Kohara Y."/>
            <person name="Kuroiwa T."/>
        </authorList>
    </citation>
    <scope>NUCLEOTIDE SEQUENCE [LARGE SCALE GENOMIC DNA]</scope>
    <source>
        <strain evidence="1 2">10D</strain>
    </source>
</reference>
<dbReference type="RefSeq" id="XP_005538588.1">
    <property type="nucleotide sequence ID" value="XM_005538531.1"/>
</dbReference>
<evidence type="ECO:0000313" key="2">
    <source>
        <dbReference type="Proteomes" id="UP000007014"/>
    </source>
</evidence>
<protein>
    <submittedName>
        <fullName evidence="1">Uncharacterized protein</fullName>
    </submittedName>
</protein>
<name>M1VH19_CYAM1</name>
<dbReference type="KEGG" id="cme:CYME_CMR354C"/>
<evidence type="ECO:0000313" key="1">
    <source>
        <dbReference type="EMBL" id="BAM82552.1"/>
    </source>
</evidence>
<dbReference type="HOGENOM" id="CLU_750905_0_0_1"/>
<dbReference type="GeneID" id="16996995"/>
<reference evidence="1 2" key="2">
    <citation type="journal article" date="2007" name="BMC Biol.">
        <title>A 100%-complete sequence reveals unusually simple genomic features in the hot-spring red alga Cyanidioschyzon merolae.</title>
        <authorList>
            <person name="Nozaki H."/>
            <person name="Takano H."/>
            <person name="Misumi O."/>
            <person name="Terasawa K."/>
            <person name="Matsuzaki M."/>
            <person name="Maruyama S."/>
            <person name="Nishida K."/>
            <person name="Yagisawa F."/>
            <person name="Yoshida Y."/>
            <person name="Fujiwara T."/>
            <person name="Takio S."/>
            <person name="Tamura K."/>
            <person name="Chung S.J."/>
            <person name="Nakamura S."/>
            <person name="Kuroiwa H."/>
            <person name="Tanaka K."/>
            <person name="Sato N."/>
            <person name="Kuroiwa T."/>
        </authorList>
    </citation>
    <scope>NUCLEOTIDE SEQUENCE [LARGE SCALE GENOMIC DNA]</scope>
    <source>
        <strain evidence="1 2">10D</strain>
    </source>
</reference>
<dbReference type="Proteomes" id="UP000007014">
    <property type="component" value="Chromosome 18"/>
</dbReference>
<proteinExistence type="predicted"/>
<keyword evidence="2" id="KW-1185">Reference proteome</keyword>
<dbReference type="EMBL" id="AP006500">
    <property type="protein sequence ID" value="BAM82552.1"/>
    <property type="molecule type" value="Genomic_DNA"/>
</dbReference>
<organism evidence="1 2">
    <name type="scientific">Cyanidioschyzon merolae (strain NIES-3377 / 10D)</name>
    <name type="common">Unicellular red alga</name>
    <dbReference type="NCBI Taxonomy" id="280699"/>
    <lineage>
        <taxon>Eukaryota</taxon>
        <taxon>Rhodophyta</taxon>
        <taxon>Bangiophyceae</taxon>
        <taxon>Cyanidiales</taxon>
        <taxon>Cyanidiaceae</taxon>
        <taxon>Cyanidioschyzon</taxon>
    </lineage>
</organism>
<dbReference type="Gramene" id="CMR354CT">
    <property type="protein sequence ID" value="CMR354CT"/>
    <property type="gene ID" value="CMR354C"/>
</dbReference>